<dbReference type="GO" id="GO:0005871">
    <property type="term" value="C:kinesin complex"/>
    <property type="evidence" value="ECO:0007669"/>
    <property type="project" value="TreeGrafter"/>
</dbReference>
<dbReference type="AlphaFoldDB" id="A0A6A6UTG9"/>
<dbReference type="PROSITE" id="PS50067">
    <property type="entry name" value="KINESIN_MOTOR_2"/>
    <property type="match status" value="1"/>
</dbReference>
<evidence type="ECO:0000313" key="3">
    <source>
        <dbReference type="EMBL" id="KAF2675066.1"/>
    </source>
</evidence>
<dbReference type="SUPFAM" id="SSF52540">
    <property type="entry name" value="P-loop containing nucleoside triphosphate hydrolases"/>
    <property type="match status" value="1"/>
</dbReference>
<dbReference type="InterPro" id="IPR027640">
    <property type="entry name" value="Kinesin-like_fam"/>
</dbReference>
<sequence length="570" mass="62848">MNPAEHTETFQFLVEQARTRPVNVDKEQVNLPRNDDTVITARIRPILEHEAEKGQTSGVHSRTNNIVELHNLALGLPGGPKLRSSAFFLDRIYGPTESTETLYEDLTAPLVTHALKGGIATLFAYGQTGSGKTHTISALQHLLAHQLCGQRDKDGGYRNVHIAIFELGTTLNAAYDLLADRKPIALLEDSFGETRLVGCSEPRVLKASEFLAHVDNAARLRSTAETVKNAQSSRAHAVTRITITDPVTPAAPDGLLYLVDLAGSEALRDTSTTHSKERMHEARDINTSLSVLQACIRGRALLTPEEGKPGRAPYIPFRQSALTKVLKHVFDPLATRTPKTRVVACLAPAQPDVGSSHNTLRYASLLRVPVPPKREVVYDPLAPRTWNNKHMRDWLSASAVPVDVECVAPWHTGAQVLAMAEGEFDERCCKAEGVARERAVALRMKLWKMHVDSLRGAAAKAEEVVNSSKAQENQGIEWRRRVRAGMVVRKAGKLLMVMSPVDAFGKMHGSGKTNVGGNCYVCATFRSAEYALRDAYVLNVWQQMDVDLVEMEEEVVLEYDEATRLYFIGV</sequence>
<keyword evidence="4" id="KW-1185">Reference proteome</keyword>
<evidence type="ECO:0000259" key="2">
    <source>
        <dbReference type="PROSITE" id="PS50067"/>
    </source>
</evidence>
<dbReference type="GO" id="GO:0016887">
    <property type="term" value="F:ATP hydrolysis activity"/>
    <property type="evidence" value="ECO:0007669"/>
    <property type="project" value="TreeGrafter"/>
</dbReference>
<dbReference type="InterPro" id="IPR036961">
    <property type="entry name" value="Kinesin_motor_dom_sf"/>
</dbReference>
<dbReference type="OrthoDB" id="3176171at2759"/>
<dbReference type="GO" id="GO:0007018">
    <property type="term" value="P:microtubule-based movement"/>
    <property type="evidence" value="ECO:0007669"/>
    <property type="project" value="InterPro"/>
</dbReference>
<dbReference type="GO" id="GO:0008017">
    <property type="term" value="F:microtubule binding"/>
    <property type="evidence" value="ECO:0007669"/>
    <property type="project" value="InterPro"/>
</dbReference>
<name>A0A6A6UTG9_9PEZI</name>
<organism evidence="3 4">
    <name type="scientific">Microthyrium microscopicum</name>
    <dbReference type="NCBI Taxonomy" id="703497"/>
    <lineage>
        <taxon>Eukaryota</taxon>
        <taxon>Fungi</taxon>
        <taxon>Dikarya</taxon>
        <taxon>Ascomycota</taxon>
        <taxon>Pezizomycotina</taxon>
        <taxon>Dothideomycetes</taxon>
        <taxon>Dothideomycetes incertae sedis</taxon>
        <taxon>Microthyriales</taxon>
        <taxon>Microthyriaceae</taxon>
        <taxon>Microthyrium</taxon>
    </lineage>
</organism>
<evidence type="ECO:0000313" key="4">
    <source>
        <dbReference type="Proteomes" id="UP000799302"/>
    </source>
</evidence>
<proteinExistence type="inferred from homology"/>
<dbReference type="GO" id="GO:0005874">
    <property type="term" value="C:microtubule"/>
    <property type="evidence" value="ECO:0007669"/>
    <property type="project" value="TreeGrafter"/>
</dbReference>
<dbReference type="SMART" id="SM00129">
    <property type="entry name" value="KISc"/>
    <property type="match status" value="1"/>
</dbReference>
<reference evidence="3" key="1">
    <citation type="journal article" date="2020" name="Stud. Mycol.">
        <title>101 Dothideomycetes genomes: a test case for predicting lifestyles and emergence of pathogens.</title>
        <authorList>
            <person name="Haridas S."/>
            <person name="Albert R."/>
            <person name="Binder M."/>
            <person name="Bloem J."/>
            <person name="Labutti K."/>
            <person name="Salamov A."/>
            <person name="Andreopoulos B."/>
            <person name="Baker S."/>
            <person name="Barry K."/>
            <person name="Bills G."/>
            <person name="Bluhm B."/>
            <person name="Cannon C."/>
            <person name="Castanera R."/>
            <person name="Culley D."/>
            <person name="Daum C."/>
            <person name="Ezra D."/>
            <person name="Gonzalez J."/>
            <person name="Henrissat B."/>
            <person name="Kuo A."/>
            <person name="Liang C."/>
            <person name="Lipzen A."/>
            <person name="Lutzoni F."/>
            <person name="Magnuson J."/>
            <person name="Mondo S."/>
            <person name="Nolan M."/>
            <person name="Ohm R."/>
            <person name="Pangilinan J."/>
            <person name="Park H.-J."/>
            <person name="Ramirez L."/>
            <person name="Alfaro M."/>
            <person name="Sun H."/>
            <person name="Tritt A."/>
            <person name="Yoshinaga Y."/>
            <person name="Zwiers L.-H."/>
            <person name="Turgeon B."/>
            <person name="Goodwin S."/>
            <person name="Spatafora J."/>
            <person name="Crous P."/>
            <person name="Grigoriev I."/>
        </authorList>
    </citation>
    <scope>NUCLEOTIDE SEQUENCE</scope>
    <source>
        <strain evidence="3">CBS 115976</strain>
    </source>
</reference>
<keyword evidence="3" id="KW-0378">Hydrolase</keyword>
<protein>
    <submittedName>
        <fullName evidence="3">P-loop containing nucleoside triphosphate hydrolase protein</fullName>
    </submittedName>
</protein>
<feature type="domain" description="Kinesin motor" evidence="2">
    <location>
        <begin position="36"/>
        <end position="369"/>
    </location>
</feature>
<comment type="similarity">
    <text evidence="1">Belongs to the TRAFAC class myosin-kinesin ATPase superfamily. Kinesin family.</text>
</comment>
<dbReference type="PANTHER" id="PTHR24115:SF0">
    <property type="entry name" value="FI21273P1-RELATED"/>
    <property type="match status" value="1"/>
</dbReference>
<accession>A0A6A6UTG9</accession>
<dbReference type="InterPro" id="IPR027417">
    <property type="entry name" value="P-loop_NTPase"/>
</dbReference>
<keyword evidence="1" id="KW-0547">Nucleotide-binding</keyword>
<gene>
    <name evidence="3" type="ORF">BT63DRAFT_381803</name>
</gene>
<dbReference type="PRINTS" id="PR00380">
    <property type="entry name" value="KINESINHEAVY"/>
</dbReference>
<dbReference type="PANTHER" id="PTHR24115">
    <property type="entry name" value="KINESIN-RELATED"/>
    <property type="match status" value="1"/>
</dbReference>
<dbReference type="Pfam" id="PF00225">
    <property type="entry name" value="Kinesin"/>
    <property type="match status" value="1"/>
</dbReference>
<dbReference type="Proteomes" id="UP000799302">
    <property type="component" value="Unassembled WGS sequence"/>
</dbReference>
<keyword evidence="1" id="KW-0067">ATP-binding</keyword>
<dbReference type="GO" id="GO:0003777">
    <property type="term" value="F:microtubule motor activity"/>
    <property type="evidence" value="ECO:0007669"/>
    <property type="project" value="InterPro"/>
</dbReference>
<dbReference type="Gene3D" id="3.40.850.10">
    <property type="entry name" value="Kinesin motor domain"/>
    <property type="match status" value="1"/>
</dbReference>
<dbReference type="InterPro" id="IPR001752">
    <property type="entry name" value="Kinesin_motor_dom"/>
</dbReference>
<feature type="binding site" evidence="1">
    <location>
        <begin position="126"/>
        <end position="133"/>
    </location>
    <ligand>
        <name>ATP</name>
        <dbReference type="ChEBI" id="CHEBI:30616"/>
    </ligand>
</feature>
<dbReference type="GO" id="GO:0005524">
    <property type="term" value="F:ATP binding"/>
    <property type="evidence" value="ECO:0007669"/>
    <property type="project" value="UniProtKB-UniRule"/>
</dbReference>
<dbReference type="EMBL" id="MU004230">
    <property type="protein sequence ID" value="KAF2675066.1"/>
    <property type="molecule type" value="Genomic_DNA"/>
</dbReference>
<evidence type="ECO:0000256" key="1">
    <source>
        <dbReference type="PROSITE-ProRule" id="PRU00283"/>
    </source>
</evidence>
<dbReference type="GO" id="GO:0005819">
    <property type="term" value="C:spindle"/>
    <property type="evidence" value="ECO:0007669"/>
    <property type="project" value="TreeGrafter"/>
</dbReference>
<keyword evidence="1" id="KW-0505">Motor protein</keyword>